<feature type="transmembrane region" description="Helical" evidence="1">
    <location>
        <begin position="104"/>
        <end position="125"/>
    </location>
</feature>
<dbReference type="Pfam" id="PF20617">
    <property type="entry name" value="DUF6803"/>
    <property type="match status" value="1"/>
</dbReference>
<reference evidence="2 3" key="1">
    <citation type="submission" date="2017-02" db="EMBL/GenBank/DDBJ databases">
        <authorList>
            <person name="Peterson S.W."/>
        </authorList>
    </citation>
    <scope>NUCLEOTIDE SEQUENCE [LARGE SCALE GENOMIC DNA]</scope>
    <source>
        <strain evidence="2 3">LSP_Lj1</strain>
    </source>
</reference>
<dbReference type="Proteomes" id="UP000188342">
    <property type="component" value="Unassembled WGS sequence"/>
</dbReference>
<name>A0A1R4KLE7_9ACTN</name>
<dbReference type="OrthoDB" id="9795105at2"/>
<organism evidence="2 3">
    <name type="scientific">Luteococcus japonicus LSP_Lj1</name>
    <dbReference type="NCBI Taxonomy" id="1255658"/>
    <lineage>
        <taxon>Bacteria</taxon>
        <taxon>Bacillati</taxon>
        <taxon>Actinomycetota</taxon>
        <taxon>Actinomycetes</taxon>
        <taxon>Propionibacteriales</taxon>
        <taxon>Propionibacteriaceae</taxon>
        <taxon>Luteococcus</taxon>
    </lineage>
</organism>
<proteinExistence type="predicted"/>
<feature type="transmembrane region" description="Helical" evidence="1">
    <location>
        <begin position="173"/>
        <end position="192"/>
    </location>
</feature>
<dbReference type="RefSeq" id="WP_027586302.1">
    <property type="nucleotide sequence ID" value="NZ_FUKQ01000059.1"/>
</dbReference>
<keyword evidence="1" id="KW-1133">Transmembrane helix</keyword>
<dbReference type="EMBL" id="FUKQ01000059">
    <property type="protein sequence ID" value="SJN44864.1"/>
    <property type="molecule type" value="Genomic_DNA"/>
</dbReference>
<gene>
    <name evidence="2" type="ORF">FM114_15460</name>
</gene>
<evidence type="ECO:0000313" key="2">
    <source>
        <dbReference type="EMBL" id="SJN44864.1"/>
    </source>
</evidence>
<protein>
    <submittedName>
        <fullName evidence="2">Permease</fullName>
    </submittedName>
</protein>
<dbReference type="AlphaFoldDB" id="A0A1R4KLE7"/>
<sequence length="235" mass="24626">MTTNESSSLARGSLAFLGIASVAAVGLALAVPDLTAGSGMAGMAMTHYMELLAVRQPWNLLLFMALPVILAETLAITELVMLLGRRNDRPAAPWVARLSRAAGLLAGPVWVFIGTHLMVHAVVPLTMNGGWRGPADVIAVLSYLVGGLPMLVISLLEAGVLGRSSENRLRMHVAMVAAFLVVAHVAMIFGMVDPAVLGGDTSSSVMTHDMGGMSGMNHDMGSMNHNMSPSSQPTR</sequence>
<dbReference type="InterPro" id="IPR046547">
    <property type="entry name" value="DUF6803"/>
</dbReference>
<dbReference type="STRING" id="1255658.FM114_15460"/>
<feature type="transmembrane region" description="Helical" evidence="1">
    <location>
        <begin position="58"/>
        <end position="83"/>
    </location>
</feature>
<keyword evidence="1" id="KW-0812">Transmembrane</keyword>
<keyword evidence="3" id="KW-1185">Reference proteome</keyword>
<evidence type="ECO:0000313" key="3">
    <source>
        <dbReference type="Proteomes" id="UP000188342"/>
    </source>
</evidence>
<accession>A0A1R4KLE7</accession>
<feature type="transmembrane region" description="Helical" evidence="1">
    <location>
        <begin position="137"/>
        <end position="161"/>
    </location>
</feature>
<evidence type="ECO:0000256" key="1">
    <source>
        <dbReference type="SAM" id="Phobius"/>
    </source>
</evidence>
<keyword evidence="1" id="KW-0472">Membrane</keyword>